<name>A0A0G3BXQ1_9BURK</name>
<dbReference type="OrthoDB" id="196624at2"/>
<reference evidence="6 7" key="1">
    <citation type="submission" date="2015-05" db="EMBL/GenBank/DDBJ databases">
        <authorList>
            <person name="Tang B."/>
            <person name="Yu Y."/>
        </authorList>
    </citation>
    <scope>NUCLEOTIDE SEQUENCE [LARGE SCALE GENOMIC DNA]</scope>
    <source>
        <strain evidence="6 7">DSM 7029</strain>
    </source>
</reference>
<gene>
    <name evidence="6" type="ORF">AAW51_4579</name>
</gene>
<feature type="domain" description="HTH lysR-type" evidence="5">
    <location>
        <begin position="5"/>
        <end position="62"/>
    </location>
</feature>
<dbReference type="InterPro" id="IPR036388">
    <property type="entry name" value="WH-like_DNA-bd_sf"/>
</dbReference>
<keyword evidence="2" id="KW-0805">Transcription regulation</keyword>
<dbReference type="GO" id="GO:0003700">
    <property type="term" value="F:DNA-binding transcription factor activity"/>
    <property type="evidence" value="ECO:0007669"/>
    <property type="project" value="InterPro"/>
</dbReference>
<sequence length="149" mass="16046">MLEGVTLDQMRMFTAVAEAGSFRSGAARLRRAQSAVSHAIANLEAQLGVALFDRGGHRPVLTPAGRALLEDACAILLKVDLMRARARGVAQGLELELAIVVDTLFPLPLVAAALKDVRDTLPSVRLRLAVEPLVSCLRNTWHFDGPKRG</sequence>
<accession>A0A0G3BXQ1</accession>
<evidence type="ECO:0000256" key="1">
    <source>
        <dbReference type="ARBA" id="ARBA00009437"/>
    </source>
</evidence>
<organism evidence="6 7">
    <name type="scientific">Caldimonas brevitalea</name>
    <dbReference type="NCBI Taxonomy" id="413882"/>
    <lineage>
        <taxon>Bacteria</taxon>
        <taxon>Pseudomonadati</taxon>
        <taxon>Pseudomonadota</taxon>
        <taxon>Betaproteobacteria</taxon>
        <taxon>Burkholderiales</taxon>
        <taxon>Sphaerotilaceae</taxon>
        <taxon>Caldimonas</taxon>
    </lineage>
</organism>
<comment type="similarity">
    <text evidence="1">Belongs to the LysR transcriptional regulatory family.</text>
</comment>
<evidence type="ECO:0000256" key="4">
    <source>
        <dbReference type="ARBA" id="ARBA00023163"/>
    </source>
</evidence>
<dbReference type="InterPro" id="IPR000847">
    <property type="entry name" value="LysR_HTH_N"/>
</dbReference>
<dbReference type="SUPFAM" id="SSF46785">
    <property type="entry name" value="Winged helix' DNA-binding domain"/>
    <property type="match status" value="1"/>
</dbReference>
<dbReference type="GO" id="GO:0000976">
    <property type="term" value="F:transcription cis-regulatory region binding"/>
    <property type="evidence" value="ECO:0007669"/>
    <property type="project" value="TreeGrafter"/>
</dbReference>
<proteinExistence type="inferred from homology"/>
<keyword evidence="7" id="KW-1185">Reference proteome</keyword>
<evidence type="ECO:0000313" key="7">
    <source>
        <dbReference type="Proteomes" id="UP000035352"/>
    </source>
</evidence>
<evidence type="ECO:0000256" key="3">
    <source>
        <dbReference type="ARBA" id="ARBA00023125"/>
    </source>
</evidence>
<dbReference type="Pfam" id="PF00126">
    <property type="entry name" value="HTH_1"/>
    <property type="match status" value="1"/>
</dbReference>
<dbReference type="PROSITE" id="PS50931">
    <property type="entry name" value="HTH_LYSR"/>
    <property type="match status" value="1"/>
</dbReference>
<dbReference type="AlphaFoldDB" id="A0A0G3BXQ1"/>
<evidence type="ECO:0000256" key="2">
    <source>
        <dbReference type="ARBA" id="ARBA00023015"/>
    </source>
</evidence>
<dbReference type="PATRIC" id="fig|413882.6.peg.4787"/>
<dbReference type="STRING" id="413882.AAW51_4579"/>
<dbReference type="Proteomes" id="UP000035352">
    <property type="component" value="Chromosome"/>
</dbReference>
<keyword evidence="4" id="KW-0804">Transcription</keyword>
<dbReference type="FunFam" id="1.10.10.10:FF:000001">
    <property type="entry name" value="LysR family transcriptional regulator"/>
    <property type="match status" value="1"/>
</dbReference>
<protein>
    <submittedName>
        <fullName evidence="6">Transcriptional regulator, LysR family</fullName>
    </submittedName>
</protein>
<dbReference type="PRINTS" id="PR00039">
    <property type="entry name" value="HTHLYSR"/>
</dbReference>
<dbReference type="InterPro" id="IPR036390">
    <property type="entry name" value="WH_DNA-bd_sf"/>
</dbReference>
<dbReference type="EMBL" id="CP011371">
    <property type="protein sequence ID" value="AKJ31270.1"/>
    <property type="molecule type" value="Genomic_DNA"/>
</dbReference>
<dbReference type="PANTHER" id="PTHR30126">
    <property type="entry name" value="HTH-TYPE TRANSCRIPTIONAL REGULATOR"/>
    <property type="match status" value="1"/>
</dbReference>
<dbReference type="KEGG" id="pbh:AAW51_4579"/>
<dbReference type="PANTHER" id="PTHR30126:SF91">
    <property type="entry name" value="LYSR FAMILY TRANSCRIPTIONAL REGULATOR"/>
    <property type="match status" value="1"/>
</dbReference>
<evidence type="ECO:0000259" key="5">
    <source>
        <dbReference type="PROSITE" id="PS50931"/>
    </source>
</evidence>
<evidence type="ECO:0000313" key="6">
    <source>
        <dbReference type="EMBL" id="AKJ31270.1"/>
    </source>
</evidence>
<dbReference type="Gene3D" id="1.10.10.10">
    <property type="entry name" value="Winged helix-like DNA-binding domain superfamily/Winged helix DNA-binding domain"/>
    <property type="match status" value="1"/>
</dbReference>
<keyword evidence="3" id="KW-0238">DNA-binding</keyword>